<comment type="similarity">
    <text evidence="3 13">Belongs to the guanylate kinase family.</text>
</comment>
<evidence type="ECO:0000256" key="6">
    <source>
        <dbReference type="ARBA" id="ARBA00022490"/>
    </source>
</evidence>
<dbReference type="Pfam" id="PF00625">
    <property type="entry name" value="Guanylate_kin"/>
    <property type="match status" value="1"/>
</dbReference>
<evidence type="ECO:0000256" key="11">
    <source>
        <dbReference type="ARBA" id="ARBA00030128"/>
    </source>
</evidence>
<evidence type="ECO:0000256" key="10">
    <source>
        <dbReference type="ARBA" id="ARBA00022840"/>
    </source>
</evidence>
<dbReference type="SMART" id="SM00072">
    <property type="entry name" value="GuKc"/>
    <property type="match status" value="1"/>
</dbReference>
<keyword evidence="6 13" id="KW-0963">Cytoplasm</keyword>
<evidence type="ECO:0000256" key="1">
    <source>
        <dbReference type="ARBA" id="ARBA00003531"/>
    </source>
</evidence>
<comment type="subcellular location">
    <subcellularLocation>
        <location evidence="2 13">Cytoplasm</location>
    </subcellularLocation>
</comment>
<dbReference type="InterPro" id="IPR027417">
    <property type="entry name" value="P-loop_NTPase"/>
</dbReference>
<evidence type="ECO:0000313" key="16">
    <source>
        <dbReference type="Proteomes" id="UP000886883"/>
    </source>
</evidence>
<reference evidence="15" key="2">
    <citation type="submission" date="2021-04" db="EMBL/GenBank/DDBJ databases">
        <authorList>
            <person name="Gilroy R."/>
        </authorList>
    </citation>
    <scope>NUCLEOTIDE SEQUENCE</scope>
    <source>
        <strain evidence="15">USAMLcec3-2134</strain>
    </source>
</reference>
<dbReference type="FunFam" id="3.30.63.10:FF:000005">
    <property type="entry name" value="Guanylate kinase"/>
    <property type="match status" value="1"/>
</dbReference>
<evidence type="ECO:0000256" key="5">
    <source>
        <dbReference type="ARBA" id="ARBA00016296"/>
    </source>
</evidence>
<dbReference type="CDD" id="cd00071">
    <property type="entry name" value="GMPK"/>
    <property type="match status" value="1"/>
</dbReference>
<dbReference type="PANTHER" id="PTHR23117">
    <property type="entry name" value="GUANYLATE KINASE-RELATED"/>
    <property type="match status" value="1"/>
</dbReference>
<dbReference type="NCBIfam" id="TIGR03263">
    <property type="entry name" value="guanyl_kin"/>
    <property type="match status" value="1"/>
</dbReference>
<comment type="catalytic activity">
    <reaction evidence="12 13">
        <text>GMP + ATP = GDP + ADP</text>
        <dbReference type="Rhea" id="RHEA:20780"/>
        <dbReference type="ChEBI" id="CHEBI:30616"/>
        <dbReference type="ChEBI" id="CHEBI:58115"/>
        <dbReference type="ChEBI" id="CHEBI:58189"/>
        <dbReference type="ChEBI" id="CHEBI:456216"/>
        <dbReference type="EC" id="2.7.4.8"/>
    </reaction>
</comment>
<dbReference type="PROSITE" id="PS50052">
    <property type="entry name" value="GUANYLATE_KINASE_2"/>
    <property type="match status" value="1"/>
</dbReference>
<feature type="domain" description="Guanylate kinase-like" evidence="14">
    <location>
        <begin position="5"/>
        <end position="183"/>
    </location>
</feature>
<dbReference type="EMBL" id="DWXE01000020">
    <property type="protein sequence ID" value="HJB90968.1"/>
    <property type="molecule type" value="Genomic_DNA"/>
</dbReference>
<keyword evidence="9 13" id="KW-0418">Kinase</keyword>
<keyword evidence="8 13" id="KW-0547">Nucleotide-binding</keyword>
<gene>
    <name evidence="13 15" type="primary">gmk</name>
    <name evidence="15" type="ORF">H9763_05800</name>
</gene>
<dbReference type="GO" id="GO:0005829">
    <property type="term" value="C:cytosol"/>
    <property type="evidence" value="ECO:0007669"/>
    <property type="project" value="TreeGrafter"/>
</dbReference>
<reference evidence="15" key="1">
    <citation type="journal article" date="2021" name="PeerJ">
        <title>Extensive microbial diversity within the chicken gut microbiome revealed by metagenomics and culture.</title>
        <authorList>
            <person name="Gilroy R."/>
            <person name="Ravi A."/>
            <person name="Getino M."/>
            <person name="Pursley I."/>
            <person name="Horton D.L."/>
            <person name="Alikhan N.F."/>
            <person name="Baker D."/>
            <person name="Gharbi K."/>
            <person name="Hall N."/>
            <person name="Watson M."/>
            <person name="Adriaenssens E.M."/>
            <person name="Foster-Nyarko E."/>
            <person name="Jarju S."/>
            <person name="Secka A."/>
            <person name="Antonio M."/>
            <person name="Oren A."/>
            <person name="Chaudhuri R.R."/>
            <person name="La Ragione R."/>
            <person name="Hildebrand F."/>
            <person name="Pallen M.J."/>
        </authorList>
    </citation>
    <scope>NUCLEOTIDE SEQUENCE</scope>
    <source>
        <strain evidence="15">USAMLcec3-2134</strain>
    </source>
</reference>
<name>A0A9D2SDH1_9FIRM</name>
<evidence type="ECO:0000313" key="15">
    <source>
        <dbReference type="EMBL" id="HJB90968.1"/>
    </source>
</evidence>
<dbReference type="Proteomes" id="UP000886883">
    <property type="component" value="Unassembled WGS sequence"/>
</dbReference>
<dbReference type="EC" id="2.7.4.8" evidence="4 13"/>
<dbReference type="GO" id="GO:0004385">
    <property type="term" value="F:GMP kinase activity"/>
    <property type="evidence" value="ECO:0007669"/>
    <property type="project" value="UniProtKB-UniRule"/>
</dbReference>
<evidence type="ECO:0000256" key="3">
    <source>
        <dbReference type="ARBA" id="ARBA00005790"/>
    </source>
</evidence>
<dbReference type="InterPro" id="IPR017665">
    <property type="entry name" value="Guanylate_kinase"/>
</dbReference>
<dbReference type="Gene3D" id="3.30.63.10">
    <property type="entry name" value="Guanylate Kinase phosphate binding domain"/>
    <property type="match status" value="1"/>
</dbReference>
<dbReference type="HAMAP" id="MF_00328">
    <property type="entry name" value="Guanylate_kinase"/>
    <property type="match status" value="1"/>
</dbReference>
<evidence type="ECO:0000256" key="13">
    <source>
        <dbReference type="HAMAP-Rule" id="MF_00328"/>
    </source>
</evidence>
<sequence length="211" mass="24250">MQRKGILIVVSGFSGAGKGTLMKRMVERFDNYALSVSMTTRKPRPGEKEGVSYFFVEKDEFERCIGQDGLVEYASYCGNYYGTPRAWVQEQLEAGRDVILEIEIQGALKVKEKFPDALLLFVMTPSAQELKRRLEGRGTESQDDIRGRLQRAVEESRGIEAYDYIIVNDDLEECIAQMNRTIEAARMRPDRKKEFVDQFRLELEEILKGEN</sequence>
<dbReference type="SUPFAM" id="SSF52540">
    <property type="entry name" value="P-loop containing nucleoside triphosphate hydrolases"/>
    <property type="match status" value="1"/>
</dbReference>
<keyword evidence="10 13" id="KW-0067">ATP-binding</keyword>
<dbReference type="InterPro" id="IPR020590">
    <property type="entry name" value="Guanylate_kinase_CS"/>
</dbReference>
<dbReference type="InterPro" id="IPR008145">
    <property type="entry name" value="GK/Ca_channel_bsu"/>
</dbReference>
<evidence type="ECO:0000259" key="14">
    <source>
        <dbReference type="PROSITE" id="PS50052"/>
    </source>
</evidence>
<dbReference type="InterPro" id="IPR008144">
    <property type="entry name" value="Guanylate_kin-like_dom"/>
</dbReference>
<evidence type="ECO:0000256" key="9">
    <source>
        <dbReference type="ARBA" id="ARBA00022777"/>
    </source>
</evidence>
<dbReference type="PANTHER" id="PTHR23117:SF13">
    <property type="entry name" value="GUANYLATE KINASE"/>
    <property type="match status" value="1"/>
</dbReference>
<keyword evidence="7 13" id="KW-0808">Transferase</keyword>
<protein>
    <recommendedName>
        <fullName evidence="5 13">Guanylate kinase</fullName>
        <ecNumber evidence="4 13">2.7.4.8</ecNumber>
    </recommendedName>
    <alternativeName>
        <fullName evidence="11 13">GMP kinase</fullName>
    </alternativeName>
</protein>
<organism evidence="15 16">
    <name type="scientific">Candidatus Eisenbergiella merdigallinarum</name>
    <dbReference type="NCBI Taxonomy" id="2838552"/>
    <lineage>
        <taxon>Bacteria</taxon>
        <taxon>Bacillati</taxon>
        <taxon>Bacillota</taxon>
        <taxon>Clostridia</taxon>
        <taxon>Lachnospirales</taxon>
        <taxon>Lachnospiraceae</taxon>
        <taxon>Eisenbergiella</taxon>
    </lineage>
</organism>
<dbReference type="AlphaFoldDB" id="A0A9D2SDH1"/>
<evidence type="ECO:0000256" key="2">
    <source>
        <dbReference type="ARBA" id="ARBA00004496"/>
    </source>
</evidence>
<proteinExistence type="inferred from homology"/>
<evidence type="ECO:0000256" key="8">
    <source>
        <dbReference type="ARBA" id="ARBA00022741"/>
    </source>
</evidence>
<evidence type="ECO:0000256" key="7">
    <source>
        <dbReference type="ARBA" id="ARBA00022679"/>
    </source>
</evidence>
<evidence type="ECO:0000256" key="12">
    <source>
        <dbReference type="ARBA" id="ARBA00048594"/>
    </source>
</evidence>
<dbReference type="Gene3D" id="3.40.50.300">
    <property type="entry name" value="P-loop containing nucleotide triphosphate hydrolases"/>
    <property type="match status" value="1"/>
</dbReference>
<comment type="function">
    <text evidence="1 13">Essential for recycling GMP and indirectly, cGMP.</text>
</comment>
<feature type="binding site" evidence="13">
    <location>
        <begin position="12"/>
        <end position="19"/>
    </location>
    <ligand>
        <name>ATP</name>
        <dbReference type="ChEBI" id="CHEBI:30616"/>
    </ligand>
</feature>
<dbReference type="PROSITE" id="PS00856">
    <property type="entry name" value="GUANYLATE_KINASE_1"/>
    <property type="match status" value="1"/>
</dbReference>
<dbReference type="GO" id="GO:0005524">
    <property type="term" value="F:ATP binding"/>
    <property type="evidence" value="ECO:0007669"/>
    <property type="project" value="UniProtKB-UniRule"/>
</dbReference>
<accession>A0A9D2SDH1</accession>
<evidence type="ECO:0000256" key="4">
    <source>
        <dbReference type="ARBA" id="ARBA00012961"/>
    </source>
</evidence>
<comment type="caution">
    <text evidence="15">The sequence shown here is derived from an EMBL/GenBank/DDBJ whole genome shotgun (WGS) entry which is preliminary data.</text>
</comment>